<dbReference type="GO" id="GO:0042626">
    <property type="term" value="F:ATPase-coupled transmembrane transporter activity"/>
    <property type="evidence" value="ECO:0007669"/>
    <property type="project" value="TreeGrafter"/>
</dbReference>
<evidence type="ECO:0000256" key="8">
    <source>
        <dbReference type="ARBA" id="ARBA00023136"/>
    </source>
</evidence>
<keyword evidence="3 10" id="KW-0812">Transmembrane</keyword>
<dbReference type="OrthoDB" id="9806127at2"/>
<name>A0A3G6J961_9CORY</name>
<dbReference type="Gene3D" id="1.20.1560.10">
    <property type="entry name" value="ABC transporter type 1, transmembrane domain"/>
    <property type="match status" value="1"/>
</dbReference>
<sequence>MVIFSRSEEYFSRVRQLLADSRDYFSRGGTQAMWSLVVMRASAVGAVVVLAQWNWWATCLVLVGLVISSRAHALFVSRVYEQLFGDTSTAMQDAHHFRSYVYSGAGAKEMRIFGSAGWVLSVYRQSWRQAKQRVWMLRGGMFRRALLITFVSSATSLGVFGLLVAQFVAGQYEAGLFVAVVQALLAVQVYGPLGDLADQVARQAAVVRRIDDTAKDFGLAESWQSGALAVGDQVGEGTKSVTKAGATAATVVSREGALRGETGQGVTPAGRRPVVSCRDVAVRYPGEDEPVVRDVSLTILPGEHIAIVGRNGCGKSTLVSVIAGMMAASEGQVRVDGNVAMVPQSFAHYPASLRENLVTQIAPATQLRALRSGGCVGRQESALAAAEQRCEQTVALLGLEQLVASIGLDTAVHQGVPGARELSGGQWQQVALARALSAADVSDERSLFILDEPTAALDVETEHRVFAQFLAATRAATTILVTHRLSQVRSMDRIVVMDEGQVVAVGSHEELYAFSPLYRQMFDTQRRLVAGGEDSE</sequence>
<comment type="subcellular location">
    <subcellularLocation>
        <location evidence="1">Cell membrane</location>
        <topology evidence="1">Multi-pass membrane protein</topology>
    </subcellularLocation>
</comment>
<dbReference type="EMBL" id="CP033896">
    <property type="protein sequence ID" value="AZA14322.1"/>
    <property type="molecule type" value="Genomic_DNA"/>
</dbReference>
<dbReference type="GO" id="GO:0005524">
    <property type="term" value="F:ATP binding"/>
    <property type="evidence" value="ECO:0007669"/>
    <property type="project" value="UniProtKB-KW"/>
</dbReference>
<evidence type="ECO:0000256" key="10">
    <source>
        <dbReference type="SAM" id="Phobius"/>
    </source>
</evidence>
<keyword evidence="2" id="KW-0997">Cell inner membrane</keyword>
<evidence type="ECO:0000259" key="11">
    <source>
        <dbReference type="PROSITE" id="PS50893"/>
    </source>
</evidence>
<evidence type="ECO:0000256" key="1">
    <source>
        <dbReference type="ARBA" id="ARBA00004651"/>
    </source>
</evidence>
<dbReference type="PANTHER" id="PTHR24221:SF654">
    <property type="entry name" value="ATP-BINDING CASSETTE SUB-FAMILY B MEMBER 6"/>
    <property type="match status" value="1"/>
</dbReference>
<dbReference type="InterPro" id="IPR003439">
    <property type="entry name" value="ABC_transporter-like_ATP-bd"/>
</dbReference>
<evidence type="ECO:0000256" key="4">
    <source>
        <dbReference type="ARBA" id="ARBA00022741"/>
    </source>
</evidence>
<keyword evidence="13" id="KW-1185">Reference proteome</keyword>
<feature type="domain" description="ABC transporter" evidence="11">
    <location>
        <begin position="275"/>
        <end position="524"/>
    </location>
</feature>
<keyword evidence="7 10" id="KW-1133">Transmembrane helix</keyword>
<evidence type="ECO:0000313" key="13">
    <source>
        <dbReference type="Proteomes" id="UP000269019"/>
    </source>
</evidence>
<keyword evidence="5 12" id="KW-0067">ATP-binding</keyword>
<keyword evidence="6" id="KW-1278">Translocase</keyword>
<evidence type="ECO:0000256" key="3">
    <source>
        <dbReference type="ARBA" id="ARBA00022692"/>
    </source>
</evidence>
<dbReference type="Pfam" id="PF00005">
    <property type="entry name" value="ABC_tran"/>
    <property type="match status" value="1"/>
</dbReference>
<dbReference type="SMART" id="SM00382">
    <property type="entry name" value="AAA"/>
    <property type="match status" value="1"/>
</dbReference>
<evidence type="ECO:0000256" key="2">
    <source>
        <dbReference type="ARBA" id="ARBA00022519"/>
    </source>
</evidence>
<evidence type="ECO:0000256" key="7">
    <source>
        <dbReference type="ARBA" id="ARBA00022989"/>
    </source>
</evidence>
<dbReference type="AlphaFoldDB" id="A0A3G6J961"/>
<protein>
    <submittedName>
        <fullName evidence="12">Toxin RTX-I translocation ATP-binding protein</fullName>
    </submittedName>
</protein>
<dbReference type="SUPFAM" id="SSF90123">
    <property type="entry name" value="ABC transporter transmembrane region"/>
    <property type="match status" value="1"/>
</dbReference>
<keyword evidence="4" id="KW-0547">Nucleotide-binding</keyword>
<dbReference type="InterPro" id="IPR039421">
    <property type="entry name" value="Type_1_exporter"/>
</dbReference>
<dbReference type="InterPro" id="IPR027417">
    <property type="entry name" value="P-loop_NTPase"/>
</dbReference>
<dbReference type="CDD" id="cd03228">
    <property type="entry name" value="ABCC_MRP_Like"/>
    <property type="match status" value="1"/>
</dbReference>
<dbReference type="SUPFAM" id="SSF52540">
    <property type="entry name" value="P-loop containing nucleoside triphosphate hydrolases"/>
    <property type="match status" value="1"/>
</dbReference>
<dbReference type="GO" id="GO:0005886">
    <property type="term" value="C:plasma membrane"/>
    <property type="evidence" value="ECO:0007669"/>
    <property type="project" value="UniProtKB-SubCell"/>
</dbReference>
<evidence type="ECO:0000256" key="9">
    <source>
        <dbReference type="ARBA" id="ARBA00023455"/>
    </source>
</evidence>
<keyword evidence="8 10" id="KW-0472">Membrane</keyword>
<evidence type="ECO:0000313" key="12">
    <source>
        <dbReference type="EMBL" id="AZA14322.1"/>
    </source>
</evidence>
<dbReference type="GO" id="GO:0016887">
    <property type="term" value="F:ATP hydrolysis activity"/>
    <property type="evidence" value="ECO:0007669"/>
    <property type="project" value="InterPro"/>
</dbReference>
<evidence type="ECO:0000256" key="6">
    <source>
        <dbReference type="ARBA" id="ARBA00022967"/>
    </source>
</evidence>
<dbReference type="KEGG" id="ccho:CCHOA_09695"/>
<accession>A0A3G6J961</accession>
<dbReference type="InterPro" id="IPR036640">
    <property type="entry name" value="ABC1_TM_sf"/>
</dbReference>
<comment type="similarity">
    <text evidence="9">Belongs to the ABC transporter superfamily. Siderophore-Fe(3+) uptake transporter (SIUT) (TC 3.A.1.21) family.</text>
</comment>
<dbReference type="Proteomes" id="UP000269019">
    <property type="component" value="Chromosome"/>
</dbReference>
<keyword evidence="2" id="KW-1003">Cell membrane</keyword>
<reference evidence="12 13" key="1">
    <citation type="submission" date="2018-11" db="EMBL/GenBank/DDBJ databases">
        <authorList>
            <person name="Kleinhagauer T."/>
            <person name="Glaeser S.P."/>
            <person name="Spergser J."/>
            <person name="Ruckert C."/>
            <person name="Kaempfer P."/>
            <person name="Busse H.-J."/>
        </authorList>
    </citation>
    <scope>NUCLEOTIDE SEQUENCE [LARGE SCALE GENOMIC DNA]</scope>
    <source>
        <strain evidence="12 13">200CH</strain>
    </source>
</reference>
<dbReference type="PROSITE" id="PS50893">
    <property type="entry name" value="ABC_TRANSPORTER_2"/>
    <property type="match status" value="1"/>
</dbReference>
<gene>
    <name evidence="12" type="primary">apxIB</name>
    <name evidence="12" type="ORF">CCHOA_09695</name>
</gene>
<dbReference type="Gene3D" id="3.40.50.300">
    <property type="entry name" value="P-loop containing nucleotide triphosphate hydrolases"/>
    <property type="match status" value="1"/>
</dbReference>
<dbReference type="InterPro" id="IPR003593">
    <property type="entry name" value="AAA+_ATPase"/>
</dbReference>
<feature type="transmembrane region" description="Helical" evidence="10">
    <location>
        <begin position="145"/>
        <end position="168"/>
    </location>
</feature>
<evidence type="ECO:0000256" key="5">
    <source>
        <dbReference type="ARBA" id="ARBA00022840"/>
    </source>
</evidence>
<proteinExistence type="inferred from homology"/>
<organism evidence="12 13">
    <name type="scientific">Corynebacterium choanae</name>
    <dbReference type="NCBI Taxonomy" id="1862358"/>
    <lineage>
        <taxon>Bacteria</taxon>
        <taxon>Bacillati</taxon>
        <taxon>Actinomycetota</taxon>
        <taxon>Actinomycetes</taxon>
        <taxon>Mycobacteriales</taxon>
        <taxon>Corynebacteriaceae</taxon>
        <taxon>Corynebacterium</taxon>
    </lineage>
</organism>
<dbReference type="PANTHER" id="PTHR24221">
    <property type="entry name" value="ATP-BINDING CASSETTE SUB-FAMILY B"/>
    <property type="match status" value="1"/>
</dbReference>